<gene>
    <name evidence="2" type="ORF">OG699_41900</name>
</gene>
<feature type="transmembrane region" description="Helical" evidence="1">
    <location>
        <begin position="20"/>
        <end position="39"/>
    </location>
</feature>
<dbReference type="AlphaFoldDB" id="A0AAU3IBC7"/>
<protein>
    <submittedName>
        <fullName evidence="2">Uncharacterized protein</fullName>
    </submittedName>
</protein>
<dbReference type="EMBL" id="CP109546">
    <property type="protein sequence ID" value="WTZ13944.1"/>
    <property type="molecule type" value="Genomic_DNA"/>
</dbReference>
<reference evidence="2" key="1">
    <citation type="submission" date="2022-10" db="EMBL/GenBank/DDBJ databases">
        <title>The complete genomes of actinobacterial strains from the NBC collection.</title>
        <authorList>
            <person name="Joergensen T.S."/>
            <person name="Alvarez Arevalo M."/>
            <person name="Sterndorff E.B."/>
            <person name="Faurdal D."/>
            <person name="Vuksanovic O."/>
            <person name="Mourched A.-S."/>
            <person name="Charusanti P."/>
            <person name="Shaw S."/>
            <person name="Blin K."/>
            <person name="Weber T."/>
        </authorList>
    </citation>
    <scope>NUCLEOTIDE SEQUENCE</scope>
    <source>
        <strain evidence="2">NBC_01393</strain>
    </source>
</reference>
<sequence>MLTAIQALKYHVPVPDRLKPYIVLGLAVTAFAVTAVGYLR</sequence>
<keyword evidence="1" id="KW-0812">Transmembrane</keyword>
<evidence type="ECO:0000313" key="2">
    <source>
        <dbReference type="EMBL" id="WTZ13944.1"/>
    </source>
</evidence>
<keyword evidence="1" id="KW-1133">Transmembrane helix</keyword>
<accession>A0AAU3IBC7</accession>
<keyword evidence="1" id="KW-0472">Membrane</keyword>
<evidence type="ECO:0000256" key="1">
    <source>
        <dbReference type="SAM" id="Phobius"/>
    </source>
</evidence>
<organism evidence="2">
    <name type="scientific">Streptomyces sp. NBC_01393</name>
    <dbReference type="NCBI Taxonomy" id="2903851"/>
    <lineage>
        <taxon>Bacteria</taxon>
        <taxon>Bacillati</taxon>
        <taxon>Actinomycetota</taxon>
        <taxon>Actinomycetes</taxon>
        <taxon>Kitasatosporales</taxon>
        <taxon>Streptomycetaceae</taxon>
        <taxon>Streptomyces</taxon>
    </lineage>
</organism>
<name>A0AAU3IBC7_9ACTN</name>
<proteinExistence type="predicted"/>